<dbReference type="SUPFAM" id="SSF46785">
    <property type="entry name" value="Winged helix' DNA-binding domain"/>
    <property type="match status" value="1"/>
</dbReference>
<dbReference type="EMBL" id="AOGK01000011">
    <property type="protein sequence ID" value="MDG5976205.1"/>
    <property type="molecule type" value="Genomic_DNA"/>
</dbReference>
<comment type="similarity">
    <text evidence="1">Belongs to the LysR transcriptional regulatory family.</text>
</comment>
<evidence type="ECO:0000256" key="2">
    <source>
        <dbReference type="ARBA" id="ARBA00023015"/>
    </source>
</evidence>
<evidence type="ECO:0000259" key="5">
    <source>
        <dbReference type="PROSITE" id="PS50931"/>
    </source>
</evidence>
<accession>A0A9X4S943</accession>
<dbReference type="Pfam" id="PF00126">
    <property type="entry name" value="HTH_1"/>
    <property type="match status" value="1"/>
</dbReference>
<dbReference type="Proteomes" id="UP001152876">
    <property type="component" value="Unassembled WGS sequence"/>
</dbReference>
<protein>
    <submittedName>
        <fullName evidence="6">LysR family transcriptional regulator</fullName>
    </submittedName>
</protein>
<dbReference type="GO" id="GO:0009089">
    <property type="term" value="P:lysine biosynthetic process via diaminopimelate"/>
    <property type="evidence" value="ECO:0007669"/>
    <property type="project" value="TreeGrafter"/>
</dbReference>
<reference evidence="6" key="1">
    <citation type="submission" date="2013-01" db="EMBL/GenBank/DDBJ databases">
        <title>Genome draft of Hydrogenophaga taeniospiralis 2K1.</title>
        <authorList>
            <person name="Gomila M."/>
            <person name="Lalucat J."/>
        </authorList>
    </citation>
    <scope>NUCLEOTIDE SEQUENCE</scope>
    <source>
        <strain evidence="6">CCUG 15921</strain>
    </source>
</reference>
<comment type="caution">
    <text evidence="6">The sequence shown here is derived from an EMBL/GenBank/DDBJ whole genome shotgun (WGS) entry which is preliminary data.</text>
</comment>
<evidence type="ECO:0000313" key="6">
    <source>
        <dbReference type="EMBL" id="MDG5976205.1"/>
    </source>
</evidence>
<keyword evidence="3" id="KW-0238">DNA-binding</keyword>
<dbReference type="Gene3D" id="3.40.190.10">
    <property type="entry name" value="Periplasmic binding protein-like II"/>
    <property type="match status" value="2"/>
</dbReference>
<sequence length="310" mass="33267">MKLSHRQIDFFRAVMGTGHVTRAAELLHTSQPTVSRELARLEQVLGFALFERVKGRLKPTVRALALMEEVELSYVGLERIAATATALRAYAHGRLQLACLPALSHALLPDAIRRFAERQPEAAVSLTPVESPQLEAALSEQRFDLGLSERHEAPAACTLQTLLVADEVAVLPASHPLASKARLAPGDFAGQSFISFAPTDPYRQQVDALFAAAGVERGLRLETPSAVSVCALVRQGLGLGIVNPLTALELAGNGTEGGMVVRPLSVSIPFHVALIRPGWRVEHPLRGAFEAALVEAADALRQRLARAAQA</sequence>
<dbReference type="AlphaFoldDB" id="A0A9X4S943"/>
<dbReference type="InterPro" id="IPR036390">
    <property type="entry name" value="WH_DNA-bd_sf"/>
</dbReference>
<proteinExistence type="inferred from homology"/>
<feature type="domain" description="HTH lysR-type" evidence="5">
    <location>
        <begin position="1"/>
        <end position="60"/>
    </location>
</feature>
<dbReference type="RefSeq" id="WP_068174118.1">
    <property type="nucleotide sequence ID" value="NZ_AOGK01000011.1"/>
</dbReference>
<dbReference type="InterPro" id="IPR005119">
    <property type="entry name" value="LysR_subst-bd"/>
</dbReference>
<dbReference type="InterPro" id="IPR036388">
    <property type="entry name" value="WH-like_DNA-bd_sf"/>
</dbReference>
<dbReference type="Pfam" id="PF03466">
    <property type="entry name" value="LysR_substrate"/>
    <property type="match status" value="1"/>
</dbReference>
<evidence type="ECO:0000256" key="3">
    <source>
        <dbReference type="ARBA" id="ARBA00023125"/>
    </source>
</evidence>
<keyword evidence="2" id="KW-0805">Transcription regulation</keyword>
<keyword evidence="4" id="KW-0804">Transcription</keyword>
<dbReference type="GO" id="GO:0003700">
    <property type="term" value="F:DNA-binding transcription factor activity"/>
    <property type="evidence" value="ECO:0007669"/>
    <property type="project" value="InterPro"/>
</dbReference>
<dbReference type="PRINTS" id="PR00039">
    <property type="entry name" value="HTHLYSR"/>
</dbReference>
<dbReference type="GO" id="GO:0010628">
    <property type="term" value="P:positive regulation of gene expression"/>
    <property type="evidence" value="ECO:0007669"/>
    <property type="project" value="TreeGrafter"/>
</dbReference>
<organism evidence="6 7">
    <name type="scientific">Hydrogenophaga taeniospiralis CCUG 15921</name>
    <dbReference type="NCBI Taxonomy" id="1281780"/>
    <lineage>
        <taxon>Bacteria</taxon>
        <taxon>Pseudomonadati</taxon>
        <taxon>Pseudomonadota</taxon>
        <taxon>Betaproteobacteria</taxon>
        <taxon>Burkholderiales</taxon>
        <taxon>Comamonadaceae</taxon>
        <taxon>Hydrogenophaga</taxon>
    </lineage>
</organism>
<evidence type="ECO:0000256" key="4">
    <source>
        <dbReference type="ARBA" id="ARBA00023163"/>
    </source>
</evidence>
<dbReference type="OrthoDB" id="110033at2"/>
<dbReference type="Gene3D" id="1.10.10.10">
    <property type="entry name" value="Winged helix-like DNA-binding domain superfamily/Winged helix DNA-binding domain"/>
    <property type="match status" value="1"/>
</dbReference>
<dbReference type="InterPro" id="IPR000847">
    <property type="entry name" value="LysR_HTH_N"/>
</dbReference>
<dbReference type="PANTHER" id="PTHR30427">
    <property type="entry name" value="TRANSCRIPTIONAL ACTIVATOR PROTEIN LYSR"/>
    <property type="match status" value="1"/>
</dbReference>
<dbReference type="PANTHER" id="PTHR30427:SF1">
    <property type="entry name" value="TRANSCRIPTIONAL ACTIVATOR PROTEIN LYSR"/>
    <property type="match status" value="1"/>
</dbReference>
<evidence type="ECO:0000256" key="1">
    <source>
        <dbReference type="ARBA" id="ARBA00009437"/>
    </source>
</evidence>
<dbReference type="SUPFAM" id="SSF53850">
    <property type="entry name" value="Periplasmic binding protein-like II"/>
    <property type="match status" value="1"/>
</dbReference>
<name>A0A9X4S943_9BURK</name>
<keyword evidence="7" id="KW-1185">Reference proteome</keyword>
<gene>
    <name evidence="6" type="ORF">H010_13146</name>
</gene>
<dbReference type="PROSITE" id="PS50931">
    <property type="entry name" value="HTH_LYSR"/>
    <property type="match status" value="1"/>
</dbReference>
<dbReference type="GO" id="GO:0043565">
    <property type="term" value="F:sequence-specific DNA binding"/>
    <property type="evidence" value="ECO:0007669"/>
    <property type="project" value="TreeGrafter"/>
</dbReference>
<evidence type="ECO:0000313" key="7">
    <source>
        <dbReference type="Proteomes" id="UP001152876"/>
    </source>
</evidence>
<dbReference type="NCBIfam" id="NF008239">
    <property type="entry name" value="PRK11013.1"/>
    <property type="match status" value="1"/>
</dbReference>